<evidence type="ECO:0000256" key="1">
    <source>
        <dbReference type="ARBA" id="ARBA00022649"/>
    </source>
</evidence>
<dbReference type="Pfam" id="PF05016">
    <property type="entry name" value="ParE_toxin"/>
    <property type="match status" value="1"/>
</dbReference>
<proteinExistence type="predicted"/>
<evidence type="ECO:0000313" key="2">
    <source>
        <dbReference type="EMBL" id="MBE8725058.1"/>
    </source>
</evidence>
<accession>A0ABR9TI79</accession>
<organism evidence="2 3">
    <name type="scientific">Flavobacterium hungaricum</name>
    <dbReference type="NCBI Taxonomy" id="2082725"/>
    <lineage>
        <taxon>Bacteria</taxon>
        <taxon>Pseudomonadati</taxon>
        <taxon>Bacteroidota</taxon>
        <taxon>Flavobacteriia</taxon>
        <taxon>Flavobacteriales</taxon>
        <taxon>Flavobacteriaceae</taxon>
        <taxon>Flavobacterium</taxon>
    </lineage>
</organism>
<comment type="caution">
    <text evidence="2">The sequence shown here is derived from an EMBL/GenBank/DDBJ whole genome shotgun (WGS) entry which is preliminary data.</text>
</comment>
<dbReference type="RefSeq" id="WP_193846067.1">
    <property type="nucleotide sequence ID" value="NZ_PRDM01000002.1"/>
</dbReference>
<dbReference type="InterPro" id="IPR035093">
    <property type="entry name" value="RelE/ParE_toxin_dom_sf"/>
</dbReference>
<reference evidence="2 3" key="1">
    <citation type="submission" date="2018-07" db="EMBL/GenBank/DDBJ databases">
        <title>Genome assembly of strain KB82.</title>
        <authorList>
            <person name="Kukolya J."/>
            <person name="Horvath B."/>
            <person name="Nagy I."/>
            <person name="Toth A."/>
        </authorList>
    </citation>
    <scope>NUCLEOTIDE SEQUENCE [LARGE SCALE GENOMIC DNA]</scope>
    <source>
        <strain evidence="2 3">Kb82</strain>
    </source>
</reference>
<dbReference type="InterPro" id="IPR007712">
    <property type="entry name" value="RelE/ParE_toxin"/>
</dbReference>
<protein>
    <submittedName>
        <fullName evidence="2">Type II toxin-antitoxin system RelE/ParE family toxin</fullName>
    </submittedName>
</protein>
<keyword evidence="3" id="KW-1185">Reference proteome</keyword>
<gene>
    <name evidence="2" type="ORF">C4F50_08875</name>
</gene>
<dbReference type="Gene3D" id="3.30.2310.20">
    <property type="entry name" value="RelE-like"/>
    <property type="match status" value="1"/>
</dbReference>
<keyword evidence="1" id="KW-1277">Toxin-antitoxin system</keyword>
<sequence>MKIIWSKKAKYNFDQIQNYLEQSWSPFVTQKFVNDVLNVLVLLENNPLLGKYNPKLKCRSIVISKNITLYYELTHHYIELITFYNSRQKPIDLTNL</sequence>
<name>A0ABR9TI79_9FLAO</name>
<dbReference type="Proteomes" id="UP000640614">
    <property type="component" value="Unassembled WGS sequence"/>
</dbReference>
<dbReference type="EMBL" id="PRDM01000002">
    <property type="protein sequence ID" value="MBE8725058.1"/>
    <property type="molecule type" value="Genomic_DNA"/>
</dbReference>
<evidence type="ECO:0000313" key="3">
    <source>
        <dbReference type="Proteomes" id="UP000640614"/>
    </source>
</evidence>